<evidence type="ECO:0000313" key="2">
    <source>
        <dbReference type="Proteomes" id="UP001367676"/>
    </source>
</evidence>
<proteinExistence type="predicted"/>
<accession>A0AAN9TGH3</accession>
<dbReference type="Proteomes" id="UP001367676">
    <property type="component" value="Unassembled WGS sequence"/>
</dbReference>
<reference evidence="1 2" key="1">
    <citation type="submission" date="2024-03" db="EMBL/GenBank/DDBJ databases">
        <title>Adaptation during the transition from Ophiocordyceps entomopathogen to insect associate is accompanied by gene loss and intensified selection.</title>
        <authorList>
            <person name="Ward C.M."/>
            <person name="Onetto C.A."/>
            <person name="Borneman A.R."/>
        </authorList>
    </citation>
    <scope>NUCLEOTIDE SEQUENCE [LARGE SCALE GENOMIC DNA]</scope>
    <source>
        <strain evidence="1">AWRI1</strain>
        <tissue evidence="1">Single Adult Female</tissue>
    </source>
</reference>
<gene>
    <name evidence="1" type="ORF">V9T40_014241</name>
</gene>
<dbReference type="EMBL" id="JBBCAQ010000033">
    <property type="protein sequence ID" value="KAK7582796.1"/>
    <property type="molecule type" value="Genomic_DNA"/>
</dbReference>
<dbReference type="AlphaFoldDB" id="A0AAN9TGH3"/>
<protein>
    <submittedName>
        <fullName evidence="1">Uncharacterized protein</fullName>
    </submittedName>
</protein>
<keyword evidence="2" id="KW-1185">Reference proteome</keyword>
<name>A0AAN9TGH3_9HEMI</name>
<evidence type="ECO:0000313" key="1">
    <source>
        <dbReference type="EMBL" id="KAK7582796.1"/>
    </source>
</evidence>
<comment type="caution">
    <text evidence="1">The sequence shown here is derived from an EMBL/GenBank/DDBJ whole genome shotgun (WGS) entry which is preliminary data.</text>
</comment>
<sequence>MLAPTTDNLILSELSGFESPLDLDDNNYYQRSYFSASCLNFRLDVPTFFQTSKFSAGCLNFRLDVSFFGWMS</sequence>
<organism evidence="1 2">
    <name type="scientific">Parthenolecanium corni</name>
    <dbReference type="NCBI Taxonomy" id="536013"/>
    <lineage>
        <taxon>Eukaryota</taxon>
        <taxon>Metazoa</taxon>
        <taxon>Ecdysozoa</taxon>
        <taxon>Arthropoda</taxon>
        <taxon>Hexapoda</taxon>
        <taxon>Insecta</taxon>
        <taxon>Pterygota</taxon>
        <taxon>Neoptera</taxon>
        <taxon>Paraneoptera</taxon>
        <taxon>Hemiptera</taxon>
        <taxon>Sternorrhyncha</taxon>
        <taxon>Coccoidea</taxon>
        <taxon>Coccidae</taxon>
        <taxon>Parthenolecanium</taxon>
    </lineage>
</organism>